<evidence type="ECO:0000313" key="1">
    <source>
        <dbReference type="EMBL" id="PDX61635.1"/>
    </source>
</evidence>
<protein>
    <submittedName>
        <fullName evidence="1">Uncharacterized protein</fullName>
    </submittedName>
</protein>
<sequence length="159" mass="16399">MKTLFRILGTAAAVAVTGAAIVALDKILNQKDPLHVEEVEFPEDAELDAKEAAKTAEAYAEGEAKAEAAAPAEEAAPEAPAAEPPTEAADEPAAPAANEPVTLPAKDGEKPVYDPEAPNPNPVEAGPAEAPRDETGKFDPTKIADASDFGDWEEQGCKG</sequence>
<reference evidence="1 2" key="1">
    <citation type="journal article" date="2017" name="Front. Microbiol.">
        <title>New Insights into the Diversity of the Genus Faecalibacterium.</title>
        <authorList>
            <person name="Benevides L."/>
            <person name="Burman S."/>
            <person name="Martin R."/>
            <person name="Robert V."/>
            <person name="Thomas M."/>
            <person name="Miquel S."/>
            <person name="Chain F."/>
            <person name="Sokol H."/>
            <person name="Bermudez-Humaran L.G."/>
            <person name="Morrison M."/>
            <person name="Langella P."/>
            <person name="Azevedo V.A."/>
            <person name="Chatel J.M."/>
            <person name="Soares S."/>
        </authorList>
    </citation>
    <scope>NUCLEOTIDE SEQUENCE [LARGE SCALE GENOMIC DNA]</scope>
    <source>
        <strain evidence="2">CNCM I-4541</strain>
    </source>
</reference>
<gene>
    <name evidence="1" type="ORF">CGS49_04345</name>
</gene>
<accession>A0ACC9D0Z8</accession>
<proteinExistence type="predicted"/>
<dbReference type="EMBL" id="NMTR01000012">
    <property type="protein sequence ID" value="PDX61635.1"/>
    <property type="molecule type" value="Genomic_DNA"/>
</dbReference>
<name>A0ACC9D0Z8_9FIRM</name>
<comment type="caution">
    <text evidence="1">The sequence shown here is derived from an EMBL/GenBank/DDBJ whole genome shotgun (WGS) entry which is preliminary data.</text>
</comment>
<dbReference type="Proteomes" id="UP000220959">
    <property type="component" value="Unassembled WGS sequence"/>
</dbReference>
<evidence type="ECO:0000313" key="2">
    <source>
        <dbReference type="Proteomes" id="UP000220959"/>
    </source>
</evidence>
<keyword evidence="2" id="KW-1185">Reference proteome</keyword>
<organism evidence="1 2">
    <name type="scientific">Faecalibacterium langellae</name>
    <dbReference type="NCBI Taxonomy" id="3435293"/>
    <lineage>
        <taxon>Bacteria</taxon>
        <taxon>Bacillati</taxon>
        <taxon>Bacillota</taxon>
        <taxon>Clostridia</taxon>
        <taxon>Eubacteriales</taxon>
        <taxon>Oscillospiraceae</taxon>
        <taxon>Faecalibacterium</taxon>
    </lineage>
</organism>